<dbReference type="EMBL" id="HBKQ01017858">
    <property type="protein sequence ID" value="CAE2231376.1"/>
    <property type="molecule type" value="Transcribed_RNA"/>
</dbReference>
<name>A0A7S4MMB2_9STRA</name>
<reference evidence="2" key="1">
    <citation type="submission" date="2021-01" db="EMBL/GenBank/DDBJ databases">
        <authorList>
            <person name="Corre E."/>
            <person name="Pelletier E."/>
            <person name="Niang G."/>
            <person name="Scheremetjew M."/>
            <person name="Finn R."/>
            <person name="Kale V."/>
            <person name="Holt S."/>
            <person name="Cochrane G."/>
            <person name="Meng A."/>
            <person name="Brown T."/>
            <person name="Cohen L."/>
        </authorList>
    </citation>
    <scope>NUCLEOTIDE SEQUENCE</scope>
    <source>
        <strain evidence="2">Isolate 1302-5</strain>
    </source>
</reference>
<evidence type="ECO:0000313" key="2">
    <source>
        <dbReference type="EMBL" id="CAE2231376.1"/>
    </source>
</evidence>
<evidence type="ECO:0000256" key="1">
    <source>
        <dbReference type="SAM" id="MobiDB-lite"/>
    </source>
</evidence>
<feature type="region of interest" description="Disordered" evidence="1">
    <location>
        <begin position="1"/>
        <end position="37"/>
    </location>
</feature>
<feature type="region of interest" description="Disordered" evidence="1">
    <location>
        <begin position="147"/>
        <end position="175"/>
    </location>
</feature>
<gene>
    <name evidence="2" type="ORF">OAUR00152_LOCUS12077</name>
</gene>
<protein>
    <submittedName>
        <fullName evidence="2">Uncharacterized protein</fullName>
    </submittedName>
</protein>
<dbReference type="AlphaFoldDB" id="A0A7S4MMB2"/>
<organism evidence="2">
    <name type="scientific">Odontella aurita</name>
    <dbReference type="NCBI Taxonomy" id="265563"/>
    <lineage>
        <taxon>Eukaryota</taxon>
        <taxon>Sar</taxon>
        <taxon>Stramenopiles</taxon>
        <taxon>Ochrophyta</taxon>
        <taxon>Bacillariophyta</taxon>
        <taxon>Mediophyceae</taxon>
        <taxon>Biddulphiophycidae</taxon>
        <taxon>Eupodiscales</taxon>
        <taxon>Odontellaceae</taxon>
        <taxon>Odontella</taxon>
    </lineage>
</organism>
<feature type="compositionally biased region" description="Low complexity" evidence="1">
    <location>
        <begin position="147"/>
        <end position="160"/>
    </location>
</feature>
<sequence length="175" mass="18451">MGCTSSRTTHGAVETQKPKKKLGGQYPGNRRAKQQPYIPDASEFQKVNGNTEVASAHFVAYGGGNALKLMDKPNRAQPAANTNSDYVEVTLPDGVFAGDVIHVRAPDGRLNEIIVPDGMGPGSAFTVEFDPGEDAFAAEPEIAVAVPEPHMSSGPYSHSYPSPPAYPSANTGAIR</sequence>
<accession>A0A7S4MMB2</accession>
<proteinExistence type="predicted"/>